<dbReference type="GO" id="GO:0000155">
    <property type="term" value="F:phosphorelay sensor kinase activity"/>
    <property type="evidence" value="ECO:0007669"/>
    <property type="project" value="InterPro"/>
</dbReference>
<evidence type="ECO:0000256" key="5">
    <source>
        <dbReference type="ARBA" id="ARBA00022553"/>
    </source>
</evidence>
<dbReference type="Pfam" id="PF00512">
    <property type="entry name" value="HisKA"/>
    <property type="match status" value="1"/>
</dbReference>
<dbReference type="AlphaFoldDB" id="A0A1M4YDI7"/>
<dbReference type="SUPFAM" id="SSF47384">
    <property type="entry name" value="Homodimeric domain of signal transducing histidine kinase"/>
    <property type="match status" value="1"/>
</dbReference>
<protein>
    <recommendedName>
        <fullName evidence="9">Circadian input-output histidine kinase CikA</fullName>
        <ecNumber evidence="3">2.7.13.3</ecNumber>
    </recommendedName>
    <alternativeName>
        <fullName evidence="4">Stage 0 sporulation protein A homolog</fullName>
    </alternativeName>
</protein>
<dbReference type="SUPFAM" id="SSF52172">
    <property type="entry name" value="CheY-like"/>
    <property type="match status" value="1"/>
</dbReference>
<organism evidence="13 14">
    <name type="scientific">Lactonifactor longoviformis DSM 17459</name>
    <dbReference type="NCBI Taxonomy" id="1122155"/>
    <lineage>
        <taxon>Bacteria</taxon>
        <taxon>Bacillati</taxon>
        <taxon>Bacillota</taxon>
        <taxon>Clostridia</taxon>
        <taxon>Eubacteriales</taxon>
        <taxon>Clostridiaceae</taxon>
        <taxon>Lactonifactor</taxon>
    </lineage>
</organism>
<evidence type="ECO:0000256" key="10">
    <source>
        <dbReference type="PROSITE-ProRule" id="PRU00169"/>
    </source>
</evidence>
<keyword evidence="6 13" id="KW-0808">Transferase</keyword>
<dbReference type="PANTHER" id="PTHR45339:SF1">
    <property type="entry name" value="HYBRID SIGNAL TRANSDUCTION HISTIDINE KINASE J"/>
    <property type="match status" value="1"/>
</dbReference>
<evidence type="ECO:0000256" key="7">
    <source>
        <dbReference type="ARBA" id="ARBA00023012"/>
    </source>
</evidence>
<evidence type="ECO:0000256" key="9">
    <source>
        <dbReference type="ARBA" id="ARBA00074306"/>
    </source>
</evidence>
<dbReference type="Gene3D" id="1.10.287.130">
    <property type="match status" value="1"/>
</dbReference>
<sequence length="796" mass="91865">MEDWNIRAMLDSLEETGVYVIEQDTHRLLYFNRRIKDVTPEAQLGMKCHELWEGTCSDCPLLTIGDRDTSHSIHYNDPFGKVVDIIANRMMWNGRIPAFVIIITPHKLNYEEEQGLRQIEKIYSKSLVTVFNECIIANLTKDFYVNCQKDVMWTDIPERGNFGAENREYSRRTIHPDDMDCFDAHFSRESMLRIFKSGKNQIAKRLRRKMGDGTYHMVEFTATRTLELGDEYWCVLVFRDVNEEYLLERKRDLDMSQLATAARVAYQMLIAVNLTQNTYQMLEYDRFPTKKAQESGCFDNLIEVGMSTLDPDYRREFEDKFSRKALLEAFSRGEKKVTMEMRQMGDDGKYHWNSTQAVRVENPDSDDVLQITMSKDIDEERQQQEENLEKERMATVLLKEALEKAEAASRAKSDFLSRMSHDIRTPMNAIMGMTALAKLHIGEEGKLLDYLNKIEVSGAHLLGLINEVLDMNKIESGKVELSESETDLGELMQEVVLLVQPGVSEKRQELEVSLSEDMHRKVLTDKQRLSQVLVNILENASKYTQMKGTVRIFAEELGEEENHMGIYRFVIEDTGMGMKKEFLEHIFEPFSRADDTRNRKIPGTGLGMTIVQNIVQMMGGDIKVESEYGKGSRFTLTFSMEKCVEPGKKYISPAEDIYENFEGMRILLAEDNEMNQQIASEMLELLGVQVEIVSDGRQAVNKVLENPPFYYDLVFMDIQMPVMGGYEAVRQIRASGKEAIHELPIIALTADAFSEDVKKAKMAGMSDHLAKPISIEHLKSMLKYCRRWEEKNKRRF</sequence>
<keyword evidence="5 10" id="KW-0597">Phosphoprotein</keyword>
<comment type="similarity">
    <text evidence="2">In the N-terminal section; belongs to the phytochrome family.</text>
</comment>
<dbReference type="SMART" id="SM00387">
    <property type="entry name" value="HATPase_c"/>
    <property type="match status" value="1"/>
</dbReference>
<evidence type="ECO:0000256" key="2">
    <source>
        <dbReference type="ARBA" id="ARBA00006402"/>
    </source>
</evidence>
<evidence type="ECO:0000256" key="1">
    <source>
        <dbReference type="ARBA" id="ARBA00000085"/>
    </source>
</evidence>
<dbReference type="PROSITE" id="PS50109">
    <property type="entry name" value="HIS_KIN"/>
    <property type="match status" value="1"/>
</dbReference>
<dbReference type="InterPro" id="IPR005467">
    <property type="entry name" value="His_kinase_dom"/>
</dbReference>
<dbReference type="RefSeq" id="WP_072851887.1">
    <property type="nucleotide sequence ID" value="NZ_FQVI01000011.1"/>
</dbReference>
<dbReference type="CDD" id="cd16922">
    <property type="entry name" value="HATPase_EvgS-ArcB-TorS-like"/>
    <property type="match status" value="1"/>
</dbReference>
<dbReference type="InterPro" id="IPR011006">
    <property type="entry name" value="CheY-like_superfamily"/>
</dbReference>
<evidence type="ECO:0000256" key="8">
    <source>
        <dbReference type="ARBA" id="ARBA00024867"/>
    </source>
</evidence>
<dbReference type="Pfam" id="PF02518">
    <property type="entry name" value="HATPase_c"/>
    <property type="match status" value="1"/>
</dbReference>
<evidence type="ECO:0000256" key="3">
    <source>
        <dbReference type="ARBA" id="ARBA00012438"/>
    </source>
</evidence>
<dbReference type="InterPro" id="IPR036890">
    <property type="entry name" value="HATPase_C_sf"/>
</dbReference>
<name>A0A1M4YDI7_9CLOT</name>
<dbReference type="FunFam" id="3.30.565.10:FF:000010">
    <property type="entry name" value="Sensor histidine kinase RcsC"/>
    <property type="match status" value="1"/>
</dbReference>
<evidence type="ECO:0000259" key="11">
    <source>
        <dbReference type="PROSITE" id="PS50109"/>
    </source>
</evidence>
<dbReference type="SMART" id="SM00448">
    <property type="entry name" value="REC"/>
    <property type="match status" value="1"/>
</dbReference>
<dbReference type="InterPro" id="IPR003661">
    <property type="entry name" value="HisK_dim/P_dom"/>
</dbReference>
<evidence type="ECO:0000259" key="12">
    <source>
        <dbReference type="PROSITE" id="PS50110"/>
    </source>
</evidence>
<dbReference type="Proteomes" id="UP000184245">
    <property type="component" value="Unassembled WGS sequence"/>
</dbReference>
<keyword evidence="6 13" id="KW-0418">Kinase</keyword>
<evidence type="ECO:0000256" key="6">
    <source>
        <dbReference type="ARBA" id="ARBA00022777"/>
    </source>
</evidence>
<reference evidence="13 14" key="1">
    <citation type="submission" date="2016-11" db="EMBL/GenBank/DDBJ databases">
        <authorList>
            <person name="Jaros S."/>
            <person name="Januszkiewicz K."/>
            <person name="Wedrychowicz H."/>
        </authorList>
    </citation>
    <scope>NUCLEOTIDE SEQUENCE [LARGE SCALE GENOMIC DNA]</scope>
    <source>
        <strain evidence="13 14">DSM 17459</strain>
    </source>
</reference>
<comment type="catalytic activity">
    <reaction evidence="1">
        <text>ATP + protein L-histidine = ADP + protein N-phospho-L-histidine.</text>
        <dbReference type="EC" id="2.7.13.3"/>
    </reaction>
</comment>
<feature type="domain" description="Response regulatory" evidence="12">
    <location>
        <begin position="665"/>
        <end position="786"/>
    </location>
</feature>
<evidence type="ECO:0000256" key="4">
    <source>
        <dbReference type="ARBA" id="ARBA00018672"/>
    </source>
</evidence>
<dbReference type="SMART" id="SM00388">
    <property type="entry name" value="HisKA"/>
    <property type="match status" value="1"/>
</dbReference>
<dbReference type="CDD" id="cd17546">
    <property type="entry name" value="REC_hyHK_CKI1_RcsC-like"/>
    <property type="match status" value="1"/>
</dbReference>
<dbReference type="STRING" id="1122155.SAMN02745158_02327"/>
<dbReference type="Gene3D" id="3.30.565.10">
    <property type="entry name" value="Histidine kinase-like ATPase, C-terminal domain"/>
    <property type="match status" value="1"/>
</dbReference>
<dbReference type="SUPFAM" id="SSF55874">
    <property type="entry name" value="ATPase domain of HSP90 chaperone/DNA topoisomerase II/histidine kinase"/>
    <property type="match status" value="1"/>
</dbReference>
<dbReference type="InterPro" id="IPR003594">
    <property type="entry name" value="HATPase_dom"/>
</dbReference>
<dbReference type="PANTHER" id="PTHR45339">
    <property type="entry name" value="HYBRID SIGNAL TRANSDUCTION HISTIDINE KINASE J"/>
    <property type="match status" value="1"/>
</dbReference>
<dbReference type="InterPro" id="IPR036097">
    <property type="entry name" value="HisK_dim/P_sf"/>
</dbReference>
<dbReference type="PROSITE" id="PS50110">
    <property type="entry name" value="RESPONSE_REGULATORY"/>
    <property type="match status" value="1"/>
</dbReference>
<dbReference type="Gene3D" id="3.30.450.20">
    <property type="entry name" value="PAS domain"/>
    <property type="match status" value="1"/>
</dbReference>
<comment type="function">
    <text evidence="8">May play the central regulatory role in sporulation. It may be an element of the effector pathway responsible for the activation of sporulation genes in response to nutritional stress. Spo0A may act in concert with spo0H (a sigma factor) to control the expression of some genes that are critical to the sporulation process.</text>
</comment>
<keyword evidence="14" id="KW-1185">Reference proteome</keyword>
<evidence type="ECO:0000313" key="13">
    <source>
        <dbReference type="EMBL" id="SHF03827.1"/>
    </source>
</evidence>
<feature type="modified residue" description="4-aspartylphosphate" evidence="10">
    <location>
        <position position="717"/>
    </location>
</feature>
<dbReference type="CDD" id="cd00082">
    <property type="entry name" value="HisKA"/>
    <property type="match status" value="1"/>
</dbReference>
<dbReference type="InterPro" id="IPR001789">
    <property type="entry name" value="Sig_transdc_resp-reg_receiver"/>
</dbReference>
<keyword evidence="7" id="KW-0902">Two-component regulatory system</keyword>
<dbReference type="Pfam" id="PF00072">
    <property type="entry name" value="Response_reg"/>
    <property type="match status" value="1"/>
</dbReference>
<dbReference type="OrthoDB" id="9790669at2"/>
<accession>A0A1M4YDI7</accession>
<dbReference type="EC" id="2.7.13.3" evidence="3"/>
<gene>
    <name evidence="13" type="ORF">SAMN02745158_02327</name>
</gene>
<evidence type="ECO:0000313" key="14">
    <source>
        <dbReference type="Proteomes" id="UP000184245"/>
    </source>
</evidence>
<feature type="domain" description="Histidine kinase" evidence="11">
    <location>
        <begin position="418"/>
        <end position="642"/>
    </location>
</feature>
<proteinExistence type="inferred from homology"/>
<dbReference type="EMBL" id="FQVI01000011">
    <property type="protein sequence ID" value="SHF03827.1"/>
    <property type="molecule type" value="Genomic_DNA"/>
</dbReference>
<dbReference type="InterPro" id="IPR004358">
    <property type="entry name" value="Sig_transdc_His_kin-like_C"/>
</dbReference>
<dbReference type="PRINTS" id="PR00344">
    <property type="entry name" value="BCTRLSENSOR"/>
</dbReference>
<dbReference type="Gene3D" id="3.40.50.2300">
    <property type="match status" value="1"/>
</dbReference>